<evidence type="ECO:0000313" key="2">
    <source>
        <dbReference type="Proteomes" id="UP000684084"/>
    </source>
</evidence>
<accession>A0A916E9M0</accession>
<sequence>MGLTWKENGNLFGFNQFIKFSMRWKTHCKEQKDTGRKEVERQNIGWMHDILLRIRINNVDYQVAFGEVVGNAFIQDEAKKMNDLAKLLKDYLSSPFQQINKL</sequence>
<evidence type="ECO:0000313" key="1">
    <source>
        <dbReference type="EMBL" id="CAB5370737.1"/>
    </source>
</evidence>
<proteinExistence type="predicted"/>
<dbReference type="EMBL" id="CAGKOT010000028">
    <property type="protein sequence ID" value="CAB5370737.1"/>
    <property type="molecule type" value="Genomic_DNA"/>
</dbReference>
<protein>
    <submittedName>
        <fullName evidence="1">Uncharacterized protein</fullName>
    </submittedName>
</protein>
<organism evidence="1 2">
    <name type="scientific">Rhizophagus irregularis</name>
    <dbReference type="NCBI Taxonomy" id="588596"/>
    <lineage>
        <taxon>Eukaryota</taxon>
        <taxon>Fungi</taxon>
        <taxon>Fungi incertae sedis</taxon>
        <taxon>Mucoromycota</taxon>
        <taxon>Glomeromycotina</taxon>
        <taxon>Glomeromycetes</taxon>
        <taxon>Glomerales</taxon>
        <taxon>Glomeraceae</taxon>
        <taxon>Rhizophagus</taxon>
    </lineage>
</organism>
<dbReference type="OrthoDB" id="10435126at2759"/>
<dbReference type="AlphaFoldDB" id="A0A916E9M0"/>
<dbReference type="Proteomes" id="UP000684084">
    <property type="component" value="Unassembled WGS sequence"/>
</dbReference>
<comment type="caution">
    <text evidence="1">The sequence shown here is derived from an EMBL/GenBank/DDBJ whole genome shotgun (WGS) entry which is preliminary data.</text>
</comment>
<gene>
    <name evidence="1" type="ORF">CHRIB12_LOCUS12766</name>
</gene>
<reference evidence="1" key="1">
    <citation type="submission" date="2020-05" db="EMBL/GenBank/DDBJ databases">
        <authorList>
            <person name="Rincon C."/>
            <person name="Sanders R I."/>
            <person name="Robbins C."/>
            <person name="Chaturvedi A."/>
        </authorList>
    </citation>
    <scope>NUCLEOTIDE SEQUENCE</scope>
    <source>
        <strain evidence="1">CHB12</strain>
    </source>
</reference>
<name>A0A916E9M0_9GLOM</name>